<keyword evidence="8" id="KW-0812">Transmembrane</keyword>
<evidence type="ECO:0000313" key="11">
    <source>
        <dbReference type="EMBL" id="MCY8511213.1"/>
    </source>
</evidence>
<keyword evidence="7" id="KW-0175">Coiled coil</keyword>
<evidence type="ECO:0000256" key="5">
    <source>
        <dbReference type="ARBA" id="ARBA00029447"/>
    </source>
</evidence>
<dbReference type="PROSITE" id="PS50111">
    <property type="entry name" value="CHEMOTAXIS_TRANSDUC_2"/>
    <property type="match status" value="1"/>
</dbReference>
<dbReference type="Gene3D" id="6.10.340.10">
    <property type="match status" value="1"/>
</dbReference>
<evidence type="ECO:0000256" key="6">
    <source>
        <dbReference type="PROSITE-ProRule" id="PRU00284"/>
    </source>
</evidence>
<feature type="coiled-coil region" evidence="7">
    <location>
        <begin position="78"/>
        <end position="109"/>
    </location>
</feature>
<dbReference type="Pfam" id="PF12729">
    <property type="entry name" value="4HB_MCP_1"/>
    <property type="match status" value="1"/>
</dbReference>
<reference evidence="11" key="1">
    <citation type="submission" date="2022-02" db="EMBL/GenBank/DDBJ databases">
        <title>Crop Bioprotection Bacillus Genome Sequencing.</title>
        <authorList>
            <person name="Dunlap C."/>
        </authorList>
    </citation>
    <scope>NUCLEOTIDE SEQUENCE</scope>
    <source>
        <strain evidence="11">CK3O2B-54A</strain>
    </source>
</reference>
<dbReference type="Gene3D" id="1.10.287.950">
    <property type="entry name" value="Methyl-accepting chemotaxis protein"/>
    <property type="match status" value="1"/>
</dbReference>
<feature type="transmembrane region" description="Helical" evidence="8">
    <location>
        <begin position="185"/>
        <end position="206"/>
    </location>
</feature>
<dbReference type="RefSeq" id="WP_268447149.1">
    <property type="nucleotide sequence ID" value="NZ_JALAQA010000008.1"/>
</dbReference>
<name>A0AAP3CWD6_BACMO</name>
<dbReference type="InterPro" id="IPR004090">
    <property type="entry name" value="Chemotax_Me-accpt_rcpt"/>
</dbReference>
<evidence type="ECO:0000256" key="2">
    <source>
        <dbReference type="ARBA" id="ARBA00022475"/>
    </source>
</evidence>
<feature type="domain" description="HAMP" evidence="10">
    <location>
        <begin position="208"/>
        <end position="261"/>
    </location>
</feature>
<dbReference type="PANTHER" id="PTHR32089:SF114">
    <property type="entry name" value="METHYL-ACCEPTING CHEMOTAXIS PROTEIN MCPB"/>
    <property type="match status" value="1"/>
</dbReference>
<protein>
    <submittedName>
        <fullName evidence="11">Methyl-accepting chemotaxis protein</fullName>
    </submittedName>
</protein>
<dbReference type="CDD" id="cd19411">
    <property type="entry name" value="MCP2201-like_sensor"/>
    <property type="match status" value="1"/>
</dbReference>
<evidence type="ECO:0000256" key="4">
    <source>
        <dbReference type="ARBA" id="ARBA00023224"/>
    </source>
</evidence>
<dbReference type="SUPFAM" id="SSF58104">
    <property type="entry name" value="Methyl-accepting chemotaxis protein (MCP) signaling domain"/>
    <property type="match status" value="1"/>
</dbReference>
<dbReference type="GO" id="GO:0004888">
    <property type="term" value="F:transmembrane signaling receptor activity"/>
    <property type="evidence" value="ECO:0007669"/>
    <property type="project" value="InterPro"/>
</dbReference>
<dbReference type="GO" id="GO:0006935">
    <property type="term" value="P:chemotaxis"/>
    <property type="evidence" value="ECO:0007669"/>
    <property type="project" value="InterPro"/>
</dbReference>
<keyword evidence="3 8" id="KW-0472">Membrane</keyword>
<keyword evidence="4 6" id="KW-0807">Transducer</keyword>
<comment type="subcellular location">
    <subcellularLocation>
        <location evidence="1">Cell membrane</location>
    </subcellularLocation>
</comment>
<accession>A0AAP3CWD6</accession>
<dbReference type="GO" id="GO:0007165">
    <property type="term" value="P:signal transduction"/>
    <property type="evidence" value="ECO:0007669"/>
    <property type="project" value="UniProtKB-KW"/>
</dbReference>
<gene>
    <name evidence="11" type="ORF">MOD07_16885</name>
</gene>
<dbReference type="CDD" id="cd06225">
    <property type="entry name" value="HAMP"/>
    <property type="match status" value="1"/>
</dbReference>
<evidence type="ECO:0000313" key="12">
    <source>
        <dbReference type="Proteomes" id="UP001075387"/>
    </source>
</evidence>
<comment type="caution">
    <text evidence="11">The sequence shown here is derived from an EMBL/GenBank/DDBJ whole genome shotgun (WGS) entry which is preliminary data.</text>
</comment>
<evidence type="ECO:0000256" key="8">
    <source>
        <dbReference type="SAM" id="Phobius"/>
    </source>
</evidence>
<evidence type="ECO:0000256" key="1">
    <source>
        <dbReference type="ARBA" id="ARBA00004236"/>
    </source>
</evidence>
<dbReference type="InterPro" id="IPR024478">
    <property type="entry name" value="HlyB_4HB_MCP"/>
</dbReference>
<dbReference type="PANTHER" id="PTHR32089">
    <property type="entry name" value="METHYL-ACCEPTING CHEMOTAXIS PROTEIN MCPB"/>
    <property type="match status" value="1"/>
</dbReference>
<sequence>MRLTISRKFSLVFLTLILINLLIGGIGAFNMQHIIKKTDEINTKWIDGIKEITSINYLTEHLSATEKDFLIYTDKDKMDMLEQDMNQILKDINEKLDNYEKTISNDKERSIFEQLKTEVNSYTNIHNQILESGRTNDIDKARGLLVQTEASFEDMKKSITELVDFNKEGSNTAVKETKDVYYKGLIYTALLLAASIVISICIWLYINRSIVKPIIRMKSSANEIAEGNLSNDIEPLASKDELGDLNEALQKMVGNLRDIVGYSKEISTRVLSSSQVLTTATNETRTGSRHITETMNEMAEGSEQQAQDAVTIAESMNEFTESIDKAYNHGMTISDTSQNVLELAVNGNENMNTSVQQMKTIHHIVQEAVHKVRSLEQHSQDINKLVQVINGIAEQTNLLSLNAAIEAARAGESGKGFAVVAEEVRKLADGVSDSVQDITKIVGGTQQEINTVIQYLESSFTEVEKGTENLTDTGQAMQNIKQSVTYVADSIKEVTDGLKQLTNQSITINQSIENIASVSEESAAGIEETFSITEQSAHSMDQVLQNAEELERLAKELNEKMDQFTI</sequence>
<dbReference type="SMART" id="SM00283">
    <property type="entry name" value="MA"/>
    <property type="match status" value="1"/>
</dbReference>
<dbReference type="Pfam" id="PF00015">
    <property type="entry name" value="MCPsignal"/>
    <property type="match status" value="1"/>
</dbReference>
<evidence type="ECO:0000259" key="10">
    <source>
        <dbReference type="PROSITE" id="PS50885"/>
    </source>
</evidence>
<dbReference type="SMART" id="SM00304">
    <property type="entry name" value="HAMP"/>
    <property type="match status" value="1"/>
</dbReference>
<dbReference type="InterPro" id="IPR004089">
    <property type="entry name" value="MCPsignal_dom"/>
</dbReference>
<dbReference type="AlphaFoldDB" id="A0AAP3CWD6"/>
<keyword evidence="8" id="KW-1133">Transmembrane helix</keyword>
<dbReference type="InterPro" id="IPR047347">
    <property type="entry name" value="YvaQ-like_sensor"/>
</dbReference>
<dbReference type="GO" id="GO:0005886">
    <property type="term" value="C:plasma membrane"/>
    <property type="evidence" value="ECO:0007669"/>
    <property type="project" value="UniProtKB-SubCell"/>
</dbReference>
<feature type="transmembrane region" description="Helical" evidence="8">
    <location>
        <begin position="12"/>
        <end position="31"/>
    </location>
</feature>
<dbReference type="PRINTS" id="PR00260">
    <property type="entry name" value="CHEMTRNSDUCR"/>
</dbReference>
<comment type="similarity">
    <text evidence="5">Belongs to the methyl-accepting chemotaxis (MCP) protein family.</text>
</comment>
<evidence type="ECO:0000259" key="9">
    <source>
        <dbReference type="PROSITE" id="PS50111"/>
    </source>
</evidence>
<dbReference type="InterPro" id="IPR003660">
    <property type="entry name" value="HAMP_dom"/>
</dbReference>
<dbReference type="Proteomes" id="UP001075387">
    <property type="component" value="Unassembled WGS sequence"/>
</dbReference>
<proteinExistence type="inferred from homology"/>
<dbReference type="Pfam" id="PF00672">
    <property type="entry name" value="HAMP"/>
    <property type="match status" value="1"/>
</dbReference>
<evidence type="ECO:0000256" key="7">
    <source>
        <dbReference type="SAM" id="Coils"/>
    </source>
</evidence>
<feature type="domain" description="Methyl-accepting transducer" evidence="9">
    <location>
        <begin position="280"/>
        <end position="530"/>
    </location>
</feature>
<organism evidence="11 12">
    <name type="scientific">Bacillus mojavensis</name>
    <dbReference type="NCBI Taxonomy" id="72360"/>
    <lineage>
        <taxon>Bacteria</taxon>
        <taxon>Bacillati</taxon>
        <taxon>Bacillota</taxon>
        <taxon>Bacilli</taxon>
        <taxon>Bacillales</taxon>
        <taxon>Bacillaceae</taxon>
        <taxon>Bacillus</taxon>
    </lineage>
</organism>
<dbReference type="PROSITE" id="PS50885">
    <property type="entry name" value="HAMP"/>
    <property type="match status" value="1"/>
</dbReference>
<dbReference type="CDD" id="cd11386">
    <property type="entry name" value="MCP_signal"/>
    <property type="match status" value="1"/>
</dbReference>
<keyword evidence="2" id="KW-1003">Cell membrane</keyword>
<dbReference type="EMBL" id="JALAQA010000008">
    <property type="protein sequence ID" value="MCY8511213.1"/>
    <property type="molecule type" value="Genomic_DNA"/>
</dbReference>
<evidence type="ECO:0000256" key="3">
    <source>
        <dbReference type="ARBA" id="ARBA00023136"/>
    </source>
</evidence>